<evidence type="ECO:0000256" key="4">
    <source>
        <dbReference type="ARBA" id="ARBA00022989"/>
    </source>
</evidence>
<keyword evidence="5 6" id="KW-0472">Membrane</keyword>
<dbReference type="PANTHER" id="PTHR31548">
    <property type="entry name" value="CLARIN"/>
    <property type="match status" value="1"/>
</dbReference>
<reference evidence="8" key="1">
    <citation type="submission" date="2022-11" db="UniProtKB">
        <authorList>
            <consortium name="WormBaseParasite"/>
        </authorList>
    </citation>
    <scope>IDENTIFICATION</scope>
</reference>
<sequence>MVPKYNEFSIELNSKEKIDLFIRSTAFERSWIDANATIRVAEKEICERIWGNNTMNSCRRLSVFTSLLMFVSALSLVIAALISEYWFESTPINEKGGLSRNNFIHSGLLKGSRQLDWGLGPRYKPFSVAEKENTNREKIAKTAVLFKSHCDKSISVISYGCSVVIFLVQYATSIKHNVLLADQIEDGFSTLNQTSLLNSGKFVRIFQKSAKFPKAGSQKIFIKPPGQLLHSHRKQHRFAYWLTTGLTFPCCEFMRDLLVAAMCVLLVPSMLMFLTADRTRRPRIEKQIPVDSTVFMY</sequence>
<evidence type="ECO:0000313" key="7">
    <source>
        <dbReference type="Proteomes" id="UP000887564"/>
    </source>
</evidence>
<name>A0A914R8L6_PAREQ</name>
<keyword evidence="7" id="KW-1185">Reference proteome</keyword>
<evidence type="ECO:0000256" key="2">
    <source>
        <dbReference type="ARBA" id="ARBA00005787"/>
    </source>
</evidence>
<dbReference type="InterPro" id="IPR026748">
    <property type="entry name" value="Clarin"/>
</dbReference>
<evidence type="ECO:0000256" key="3">
    <source>
        <dbReference type="ARBA" id="ARBA00022692"/>
    </source>
</evidence>
<feature type="transmembrane region" description="Helical" evidence="6">
    <location>
        <begin position="257"/>
        <end position="276"/>
    </location>
</feature>
<dbReference type="Proteomes" id="UP000887564">
    <property type="component" value="Unplaced"/>
</dbReference>
<accession>A0A914R8L6</accession>
<dbReference type="WBParaSite" id="PEQ_0000260801-mRNA-1">
    <property type="protein sequence ID" value="PEQ_0000260801-mRNA-1"/>
    <property type="gene ID" value="PEQ_0000260801"/>
</dbReference>
<evidence type="ECO:0000256" key="5">
    <source>
        <dbReference type="ARBA" id="ARBA00023136"/>
    </source>
</evidence>
<organism evidence="7 8">
    <name type="scientific">Parascaris equorum</name>
    <name type="common">Equine roundworm</name>
    <dbReference type="NCBI Taxonomy" id="6256"/>
    <lineage>
        <taxon>Eukaryota</taxon>
        <taxon>Metazoa</taxon>
        <taxon>Ecdysozoa</taxon>
        <taxon>Nematoda</taxon>
        <taxon>Chromadorea</taxon>
        <taxon>Rhabditida</taxon>
        <taxon>Spirurina</taxon>
        <taxon>Ascaridomorpha</taxon>
        <taxon>Ascaridoidea</taxon>
        <taxon>Ascarididae</taxon>
        <taxon>Parascaris</taxon>
    </lineage>
</organism>
<keyword evidence="4 6" id="KW-1133">Transmembrane helix</keyword>
<feature type="transmembrane region" description="Helical" evidence="6">
    <location>
        <begin position="63"/>
        <end position="87"/>
    </location>
</feature>
<keyword evidence="3 6" id="KW-0812">Transmembrane</keyword>
<dbReference type="PANTHER" id="PTHR31548:SF1">
    <property type="entry name" value="LD47387P"/>
    <property type="match status" value="1"/>
</dbReference>
<dbReference type="GO" id="GO:0007605">
    <property type="term" value="P:sensory perception of sound"/>
    <property type="evidence" value="ECO:0007669"/>
    <property type="project" value="UniProtKB-ARBA"/>
</dbReference>
<evidence type="ECO:0000256" key="6">
    <source>
        <dbReference type="SAM" id="Phobius"/>
    </source>
</evidence>
<proteinExistence type="inferred from homology"/>
<comment type="subcellular location">
    <subcellularLocation>
        <location evidence="1">Membrane</location>
        <topology evidence="1">Multi-pass membrane protein</topology>
    </subcellularLocation>
</comment>
<dbReference type="GO" id="GO:0016020">
    <property type="term" value="C:membrane"/>
    <property type="evidence" value="ECO:0007669"/>
    <property type="project" value="UniProtKB-SubCell"/>
</dbReference>
<protein>
    <submittedName>
        <fullName evidence="8">Uncharacterized protein</fullName>
    </submittedName>
</protein>
<comment type="similarity">
    <text evidence="2">Belongs to the clarin family.</text>
</comment>
<evidence type="ECO:0000256" key="1">
    <source>
        <dbReference type="ARBA" id="ARBA00004141"/>
    </source>
</evidence>
<evidence type="ECO:0000313" key="8">
    <source>
        <dbReference type="WBParaSite" id="PEQ_0000260801-mRNA-1"/>
    </source>
</evidence>
<dbReference type="AlphaFoldDB" id="A0A914R8L6"/>